<reference evidence="1 2" key="1">
    <citation type="submission" date="2014-07" db="EMBL/GenBank/DDBJ databases">
        <title>Methanogenic archaea and the global carbon cycle.</title>
        <authorList>
            <person name="Henriksen J.R."/>
            <person name="Luke J."/>
            <person name="Reinhart S."/>
            <person name="Benedict M.N."/>
            <person name="Youngblut N.D."/>
            <person name="Metcalf M.E."/>
            <person name="Whitaker R.J."/>
            <person name="Metcalf W.W."/>
        </authorList>
    </citation>
    <scope>NUCLEOTIDE SEQUENCE [LARGE SCALE GENOMIC DNA]</scope>
    <source>
        <strain evidence="1 2">C2J</strain>
    </source>
</reference>
<dbReference type="KEGG" id="msj:MSSAC_1535"/>
<name>A0A0E3PMG1_9EURY</name>
<gene>
    <name evidence="1" type="ORF">MSSAC_1535</name>
</gene>
<organism evidence="1 2">
    <name type="scientific">Methanosarcina siciliae C2J</name>
    <dbReference type="NCBI Taxonomy" id="1434118"/>
    <lineage>
        <taxon>Archaea</taxon>
        <taxon>Methanobacteriati</taxon>
        <taxon>Methanobacteriota</taxon>
        <taxon>Stenosarchaea group</taxon>
        <taxon>Methanomicrobia</taxon>
        <taxon>Methanosarcinales</taxon>
        <taxon>Methanosarcinaceae</taxon>
        <taxon>Methanosarcina</taxon>
    </lineage>
</organism>
<proteinExistence type="predicted"/>
<evidence type="ECO:0000313" key="2">
    <source>
        <dbReference type="Proteomes" id="UP000033123"/>
    </source>
</evidence>
<dbReference type="EMBL" id="CP009508">
    <property type="protein sequence ID" value="AKB36125.1"/>
    <property type="molecule type" value="Genomic_DNA"/>
</dbReference>
<dbReference type="PATRIC" id="fig|1434118.4.peg.1949"/>
<dbReference type="RefSeq" id="WP_156157326.1">
    <property type="nucleotide sequence ID" value="NZ_CP009508.1"/>
</dbReference>
<evidence type="ECO:0000313" key="1">
    <source>
        <dbReference type="EMBL" id="AKB36125.1"/>
    </source>
</evidence>
<accession>A0A0E3PMG1</accession>
<sequence length="378" mass="44564">MSNNDEQLLKRVEHLEKTIEKSIAYNNKYLNEIARSNFFNLFSYLAREIKNEATVDLLIEYLVHIGVIDYKSFVEFKQKNPLMKTYIDENKNALKICNFFNSPECTTSTETQLYDYINNSNLIIQKQRFVIKKQLLLERGFDEGSKEVKEIDESIMRYITEINKSEKTPPNKEKEYYLKKSEATEIYNGYFTNKEEDIIERIREIPLLKEIHFEPECKALYSEAIHNYWIGNFNASIVLLSVFLESYLKEQYYFKTKKDTDETLNPLIDTCFNLEIINSEQKDFLSQFADNVRNNYIHARYHKLITDITIPLAKIDLESHSEPELTYGTSEEFPFLTHLAKIEKDKSDSKKLIIEIAKFVMSISKSYDELSKEVDGLD</sequence>
<protein>
    <submittedName>
        <fullName evidence="1">Uncharacterized protein</fullName>
    </submittedName>
</protein>
<dbReference type="AlphaFoldDB" id="A0A0E3PMG1"/>
<dbReference type="GeneID" id="24871140"/>
<dbReference type="HOGENOM" id="CLU_730782_0_0_2"/>
<dbReference type="Proteomes" id="UP000033123">
    <property type="component" value="Chromosome"/>
</dbReference>